<dbReference type="EMBL" id="NMUH01003040">
    <property type="protein sequence ID" value="MQM03467.1"/>
    <property type="molecule type" value="Genomic_DNA"/>
</dbReference>
<feature type="non-terminal residue" evidence="1">
    <location>
        <position position="146"/>
    </location>
</feature>
<name>A0A843W7X4_COLES</name>
<keyword evidence="2" id="KW-1185">Reference proteome</keyword>
<sequence length="146" mass="15608">HLRACPRDRLLPLLGPPVPARLFEGVLQAAGELESWTLVAEGKMVLLHLSLLPTSSTKGLVQRAVVKCHESLYPDPPTEPGVLPGYEPATAWLAPDLARILHSPQVAVGKVQDLAVPGPAAPPARHVAAHPHGPALRHAYLSKPWL</sequence>
<gene>
    <name evidence="1" type="ORF">Taro_036245</name>
</gene>
<evidence type="ECO:0000313" key="2">
    <source>
        <dbReference type="Proteomes" id="UP000652761"/>
    </source>
</evidence>
<comment type="caution">
    <text evidence="1">The sequence shown here is derived from an EMBL/GenBank/DDBJ whole genome shotgun (WGS) entry which is preliminary data.</text>
</comment>
<reference evidence="1" key="1">
    <citation type="submission" date="2017-07" db="EMBL/GenBank/DDBJ databases">
        <title>Taro Niue Genome Assembly and Annotation.</title>
        <authorList>
            <person name="Atibalentja N."/>
            <person name="Keating K."/>
            <person name="Fields C.J."/>
        </authorList>
    </citation>
    <scope>NUCLEOTIDE SEQUENCE</scope>
    <source>
        <strain evidence="1">Niue_2</strain>
        <tissue evidence="1">Leaf</tissue>
    </source>
</reference>
<organism evidence="1 2">
    <name type="scientific">Colocasia esculenta</name>
    <name type="common">Wild taro</name>
    <name type="synonym">Arum esculentum</name>
    <dbReference type="NCBI Taxonomy" id="4460"/>
    <lineage>
        <taxon>Eukaryota</taxon>
        <taxon>Viridiplantae</taxon>
        <taxon>Streptophyta</taxon>
        <taxon>Embryophyta</taxon>
        <taxon>Tracheophyta</taxon>
        <taxon>Spermatophyta</taxon>
        <taxon>Magnoliopsida</taxon>
        <taxon>Liliopsida</taxon>
        <taxon>Araceae</taxon>
        <taxon>Aroideae</taxon>
        <taxon>Colocasieae</taxon>
        <taxon>Colocasia</taxon>
    </lineage>
</organism>
<protein>
    <submittedName>
        <fullName evidence="1">Uncharacterized protein</fullName>
    </submittedName>
</protein>
<feature type="non-terminal residue" evidence="1">
    <location>
        <position position="1"/>
    </location>
</feature>
<dbReference type="Proteomes" id="UP000652761">
    <property type="component" value="Unassembled WGS sequence"/>
</dbReference>
<accession>A0A843W7X4</accession>
<evidence type="ECO:0000313" key="1">
    <source>
        <dbReference type="EMBL" id="MQM03467.1"/>
    </source>
</evidence>
<dbReference type="AlphaFoldDB" id="A0A843W7X4"/>
<proteinExistence type="predicted"/>